<dbReference type="Proteomes" id="UP001164776">
    <property type="component" value="Unassembled WGS sequence"/>
</dbReference>
<gene>
    <name evidence="2" type="ORF">BS78_K098900</name>
</gene>
<feature type="compositionally biased region" description="Gly residues" evidence="1">
    <location>
        <begin position="114"/>
        <end position="123"/>
    </location>
</feature>
<protein>
    <recommendedName>
        <fullName evidence="4">NAC domain-containing protein</fullName>
    </recommendedName>
</protein>
<evidence type="ECO:0008006" key="4">
    <source>
        <dbReference type="Google" id="ProtNLM"/>
    </source>
</evidence>
<proteinExistence type="predicted"/>
<comment type="caution">
    <text evidence="2">The sequence shown here is derived from an EMBL/GenBank/DDBJ whole genome shotgun (WGS) entry which is preliminary data.</text>
</comment>
<keyword evidence="3" id="KW-1185">Reference proteome</keyword>
<feature type="region of interest" description="Disordered" evidence="1">
    <location>
        <begin position="1"/>
        <end position="55"/>
    </location>
</feature>
<name>A0A9W7X6S9_9POAL</name>
<feature type="compositionally biased region" description="Basic residues" evidence="1">
    <location>
        <begin position="1"/>
        <end position="25"/>
    </location>
</feature>
<feature type="compositionally biased region" description="Polar residues" evidence="1">
    <location>
        <begin position="90"/>
        <end position="102"/>
    </location>
</feature>
<organism evidence="2 3">
    <name type="scientific">Paspalum vaginatum</name>
    <name type="common">seashore paspalum</name>
    <dbReference type="NCBI Taxonomy" id="158149"/>
    <lineage>
        <taxon>Eukaryota</taxon>
        <taxon>Viridiplantae</taxon>
        <taxon>Streptophyta</taxon>
        <taxon>Embryophyta</taxon>
        <taxon>Tracheophyta</taxon>
        <taxon>Spermatophyta</taxon>
        <taxon>Magnoliopsida</taxon>
        <taxon>Liliopsida</taxon>
        <taxon>Poales</taxon>
        <taxon>Poaceae</taxon>
        <taxon>PACMAD clade</taxon>
        <taxon>Panicoideae</taxon>
        <taxon>Andropogonodae</taxon>
        <taxon>Paspaleae</taxon>
        <taxon>Paspalinae</taxon>
        <taxon>Paspalum</taxon>
    </lineage>
</organism>
<sequence>MQAPRRHQAHARLLRPRQRAHRLGHARVPPPPRRRLHPPHADQAPPHNVVGCHGDSGAASDWVVCRVFKRARPARRARLGDGEDDDAEESPSSPLSCVTDTSGAGDRDQEEESGGGGCSVASN</sequence>
<accession>A0A9W7X6S9</accession>
<dbReference type="EMBL" id="MU630217">
    <property type="protein sequence ID" value="KAJ1254248.1"/>
    <property type="molecule type" value="Genomic_DNA"/>
</dbReference>
<feature type="region of interest" description="Disordered" evidence="1">
    <location>
        <begin position="73"/>
        <end position="123"/>
    </location>
</feature>
<evidence type="ECO:0000256" key="1">
    <source>
        <dbReference type="SAM" id="MobiDB-lite"/>
    </source>
</evidence>
<evidence type="ECO:0000313" key="2">
    <source>
        <dbReference type="EMBL" id="KAJ1254248.1"/>
    </source>
</evidence>
<dbReference type="OrthoDB" id="676820at2759"/>
<evidence type="ECO:0000313" key="3">
    <source>
        <dbReference type="Proteomes" id="UP001164776"/>
    </source>
</evidence>
<dbReference type="AlphaFoldDB" id="A0A9W7X6S9"/>
<reference evidence="2 3" key="1">
    <citation type="submission" date="2022-10" db="EMBL/GenBank/DDBJ databases">
        <title>WGS assembly of Paspalum vaginatum 540-79.</title>
        <authorList>
            <person name="Sun G."/>
            <person name="Wase N."/>
            <person name="Shu S."/>
            <person name="Jenkins J."/>
            <person name="Zhou B."/>
            <person name="Torres-Rodriguez J."/>
            <person name="Chen C."/>
            <person name="Sandor L."/>
            <person name="Plott C."/>
            <person name="Yoshinga Y."/>
            <person name="Daum C."/>
            <person name="Qi P."/>
            <person name="Barry K."/>
            <person name="Lipzen A."/>
            <person name="Berry L."/>
            <person name="Pedersen C."/>
            <person name="Gottilla T."/>
            <person name="Foltz A."/>
            <person name="Yu H."/>
            <person name="O'Malley R."/>
            <person name="Zhang C."/>
            <person name="Devos K."/>
            <person name="Sigmon B."/>
            <person name="Yu B."/>
            <person name="Obata T."/>
            <person name="Schmutz J."/>
            <person name="Schnable J."/>
        </authorList>
    </citation>
    <scope>NUCLEOTIDE SEQUENCE [LARGE SCALE GENOMIC DNA]</scope>
    <source>
        <strain evidence="3">cv. 540-79</strain>
    </source>
</reference>